<evidence type="ECO:0000256" key="9">
    <source>
        <dbReference type="ARBA" id="ARBA00051231"/>
    </source>
</evidence>
<sequence>MAPRKASNVPVGTLRAWYRDMLLIRRFEEKAGQLYGMGLIGGFCHLYIGQEAVVVGLEAAADAGDKRITSYRDHGHMLACGMDPKGVMAELTGREGGYSKGKGGSMHMFSREKDFYGGHGIVGAQVPLGAGLAFADKYRGTDRVTFTYFGDGAANQGQVYETFNMAALWKLPVIFVIENNQYAMGTAQARSTSTPDLYTRGQAFGIPGEIVDGMDVLAVRDAGAKAVKHCRAGKGPYILEVKTYRYRGHSMSDPAKYRTREEVQKMREERDPIDHVREMLLQGKHASEDDLKAIDKEIKAVVSEAADFARESPEPPLDELYTDIYAEA</sequence>
<evidence type="ECO:0000313" key="12">
    <source>
        <dbReference type="EMBL" id="MEN9059915.1"/>
    </source>
</evidence>
<evidence type="ECO:0000256" key="1">
    <source>
        <dbReference type="ARBA" id="ARBA00001964"/>
    </source>
</evidence>
<dbReference type="FunFam" id="3.40.50.970:FF:000013">
    <property type="entry name" value="Pyruvate dehydrogenase E1 component subunit alpha"/>
    <property type="match status" value="1"/>
</dbReference>
<evidence type="ECO:0000256" key="2">
    <source>
        <dbReference type="ARBA" id="ARBA00011870"/>
    </source>
</evidence>
<protein>
    <recommendedName>
        <fullName evidence="4 10">Pyruvate dehydrogenase E1 component subunit alpha</fullName>
        <ecNumber evidence="3 10">1.2.4.1</ecNumber>
    </recommendedName>
</protein>
<evidence type="ECO:0000256" key="6">
    <source>
        <dbReference type="ARBA" id="ARBA00023052"/>
    </source>
</evidence>
<dbReference type="PANTHER" id="PTHR11516">
    <property type="entry name" value="PYRUVATE DEHYDROGENASE E1 COMPONENT, ALPHA SUBUNIT BACTERIAL AND ORGANELLAR"/>
    <property type="match status" value="1"/>
</dbReference>
<comment type="caution">
    <text evidence="12">The sequence shown here is derived from an EMBL/GenBank/DDBJ whole genome shotgun (WGS) entry which is preliminary data.</text>
</comment>
<dbReference type="Proteomes" id="UP001428774">
    <property type="component" value="Unassembled WGS sequence"/>
</dbReference>
<evidence type="ECO:0000256" key="8">
    <source>
        <dbReference type="ARBA" id="ARBA00025211"/>
    </source>
</evidence>
<dbReference type="CDD" id="cd02000">
    <property type="entry name" value="TPP_E1_PDC_ADC_BCADC"/>
    <property type="match status" value="1"/>
</dbReference>
<evidence type="ECO:0000259" key="11">
    <source>
        <dbReference type="Pfam" id="PF00676"/>
    </source>
</evidence>
<dbReference type="GO" id="GO:0006086">
    <property type="term" value="P:pyruvate decarboxylation to acetyl-CoA"/>
    <property type="evidence" value="ECO:0007669"/>
    <property type="project" value="InterPro"/>
</dbReference>
<keyword evidence="13" id="KW-1185">Reference proteome</keyword>
<comment type="catalytic activity">
    <reaction evidence="9 10">
        <text>N(6)-[(R)-lipoyl]-L-lysyl-[protein] + pyruvate + H(+) = N(6)-[(R)-S(8)-acetyldihydrolipoyl]-L-lysyl-[protein] + CO2</text>
        <dbReference type="Rhea" id="RHEA:19189"/>
        <dbReference type="Rhea" id="RHEA-COMP:10474"/>
        <dbReference type="Rhea" id="RHEA-COMP:10478"/>
        <dbReference type="ChEBI" id="CHEBI:15361"/>
        <dbReference type="ChEBI" id="CHEBI:15378"/>
        <dbReference type="ChEBI" id="CHEBI:16526"/>
        <dbReference type="ChEBI" id="CHEBI:83099"/>
        <dbReference type="ChEBI" id="CHEBI:83111"/>
        <dbReference type="EC" id="1.2.4.1"/>
    </reaction>
</comment>
<dbReference type="InterPro" id="IPR050642">
    <property type="entry name" value="PDH_E1_Alpha_Subunit"/>
</dbReference>
<evidence type="ECO:0000256" key="10">
    <source>
        <dbReference type="RuleBase" id="RU361139"/>
    </source>
</evidence>
<accession>A0AAW9SEJ7</accession>
<keyword evidence="7 10" id="KW-0670">Pyruvate</keyword>
<dbReference type="PANTHER" id="PTHR11516:SF60">
    <property type="entry name" value="PYRUVATE DEHYDROGENASE E1 COMPONENT SUBUNIT ALPHA"/>
    <property type="match status" value="1"/>
</dbReference>
<evidence type="ECO:0000256" key="5">
    <source>
        <dbReference type="ARBA" id="ARBA00023002"/>
    </source>
</evidence>
<feature type="domain" description="Dehydrogenase E1 component" evidence="11">
    <location>
        <begin position="20"/>
        <end position="316"/>
    </location>
</feature>
<comment type="subunit">
    <text evidence="2 10">Heterodimer of an alpha and a beta chain.</text>
</comment>
<comment type="function">
    <text evidence="8">The pyruvate dehydrogenase complex catalyzes the overall conversion of pyruvate to acetyl-CoA and CO(2). It contains multiple copies of three enzymatic components: pyruvate dehydrogenase (E1), dihydrolipoamide acetyltransferase (E2) and lipoamide dehydrogenase (E3).</text>
</comment>
<dbReference type="SUPFAM" id="SSF52518">
    <property type="entry name" value="Thiamin diphosphate-binding fold (THDP-binding)"/>
    <property type="match status" value="1"/>
</dbReference>
<dbReference type="Gene3D" id="3.40.50.970">
    <property type="match status" value="1"/>
</dbReference>
<dbReference type="GO" id="GO:0004739">
    <property type="term" value="F:pyruvate dehydrogenase (acetyl-transferring) activity"/>
    <property type="evidence" value="ECO:0007669"/>
    <property type="project" value="UniProtKB-UniRule"/>
</dbReference>
<keyword evidence="6 10" id="KW-0786">Thiamine pyrophosphate</keyword>
<dbReference type="NCBIfam" id="TIGR03182">
    <property type="entry name" value="PDH_E1_alph_y"/>
    <property type="match status" value="1"/>
</dbReference>
<evidence type="ECO:0000313" key="13">
    <source>
        <dbReference type="Proteomes" id="UP001428774"/>
    </source>
</evidence>
<proteinExistence type="predicted"/>
<gene>
    <name evidence="10 12" type="primary">pdhA</name>
    <name evidence="12" type="ORF">ABFB10_01590</name>
</gene>
<dbReference type="EC" id="1.2.4.1" evidence="3 10"/>
<dbReference type="AlphaFoldDB" id="A0AAW9SEJ7"/>
<dbReference type="InterPro" id="IPR001017">
    <property type="entry name" value="DH_E1"/>
</dbReference>
<dbReference type="EMBL" id="JBDNCH010000002">
    <property type="protein sequence ID" value="MEN9059915.1"/>
    <property type="molecule type" value="Genomic_DNA"/>
</dbReference>
<evidence type="ECO:0000256" key="4">
    <source>
        <dbReference type="ARBA" id="ARBA00014159"/>
    </source>
</evidence>
<evidence type="ECO:0000256" key="7">
    <source>
        <dbReference type="ARBA" id="ARBA00023317"/>
    </source>
</evidence>
<dbReference type="RefSeq" id="WP_347165049.1">
    <property type="nucleotide sequence ID" value="NZ_JBDNCH010000002.1"/>
</dbReference>
<dbReference type="InterPro" id="IPR017597">
    <property type="entry name" value="Pyrv_DH_E1_asu_subgrp-y"/>
</dbReference>
<reference evidence="12 13" key="1">
    <citation type="submission" date="2024-05" db="EMBL/GenBank/DDBJ databases">
        <title>Genome sequence of Ponticoccus litoralis KCCM 90028.</title>
        <authorList>
            <person name="Kim J.M."/>
            <person name="Lee J.K."/>
            <person name="Choi B.J."/>
            <person name="Bayburt H."/>
            <person name="Baek J.H."/>
            <person name="Jeon C.O."/>
        </authorList>
    </citation>
    <scope>NUCLEOTIDE SEQUENCE [LARGE SCALE GENOMIC DNA]</scope>
    <source>
        <strain evidence="12 13">KCCM 90028</strain>
    </source>
</reference>
<dbReference type="Pfam" id="PF00676">
    <property type="entry name" value="E1_dh"/>
    <property type="match status" value="1"/>
</dbReference>
<evidence type="ECO:0000256" key="3">
    <source>
        <dbReference type="ARBA" id="ARBA00012281"/>
    </source>
</evidence>
<comment type="cofactor">
    <cofactor evidence="1 10">
        <name>thiamine diphosphate</name>
        <dbReference type="ChEBI" id="CHEBI:58937"/>
    </cofactor>
</comment>
<name>A0AAW9SEJ7_9RHOB</name>
<keyword evidence="5 10" id="KW-0560">Oxidoreductase</keyword>
<organism evidence="12 13">
    <name type="scientific">Ponticoccus litoralis</name>
    <dbReference type="NCBI Taxonomy" id="422297"/>
    <lineage>
        <taxon>Bacteria</taxon>
        <taxon>Pseudomonadati</taxon>
        <taxon>Pseudomonadota</taxon>
        <taxon>Alphaproteobacteria</taxon>
        <taxon>Rhodobacterales</taxon>
        <taxon>Roseobacteraceae</taxon>
        <taxon>Ponticoccus</taxon>
    </lineage>
</organism>
<dbReference type="InterPro" id="IPR029061">
    <property type="entry name" value="THDP-binding"/>
</dbReference>